<keyword evidence="2" id="KW-0812">Transmembrane</keyword>
<feature type="region of interest" description="Disordered" evidence="1">
    <location>
        <begin position="1"/>
        <end position="25"/>
    </location>
</feature>
<evidence type="ECO:0000313" key="3">
    <source>
        <dbReference type="EMBL" id="TEB26418.1"/>
    </source>
</evidence>
<keyword evidence="4" id="KW-1185">Reference proteome</keyword>
<reference evidence="3 4" key="1">
    <citation type="journal article" date="2019" name="Nat. Ecol. Evol.">
        <title>Megaphylogeny resolves global patterns of mushroom evolution.</title>
        <authorList>
            <person name="Varga T."/>
            <person name="Krizsan K."/>
            <person name="Foldi C."/>
            <person name="Dima B."/>
            <person name="Sanchez-Garcia M."/>
            <person name="Sanchez-Ramirez S."/>
            <person name="Szollosi G.J."/>
            <person name="Szarkandi J.G."/>
            <person name="Papp V."/>
            <person name="Albert L."/>
            <person name="Andreopoulos W."/>
            <person name="Angelini C."/>
            <person name="Antonin V."/>
            <person name="Barry K.W."/>
            <person name="Bougher N.L."/>
            <person name="Buchanan P."/>
            <person name="Buyck B."/>
            <person name="Bense V."/>
            <person name="Catcheside P."/>
            <person name="Chovatia M."/>
            <person name="Cooper J."/>
            <person name="Damon W."/>
            <person name="Desjardin D."/>
            <person name="Finy P."/>
            <person name="Geml J."/>
            <person name="Haridas S."/>
            <person name="Hughes K."/>
            <person name="Justo A."/>
            <person name="Karasinski D."/>
            <person name="Kautmanova I."/>
            <person name="Kiss B."/>
            <person name="Kocsube S."/>
            <person name="Kotiranta H."/>
            <person name="LaButti K.M."/>
            <person name="Lechner B.E."/>
            <person name="Liimatainen K."/>
            <person name="Lipzen A."/>
            <person name="Lukacs Z."/>
            <person name="Mihaltcheva S."/>
            <person name="Morgado L.N."/>
            <person name="Niskanen T."/>
            <person name="Noordeloos M.E."/>
            <person name="Ohm R.A."/>
            <person name="Ortiz-Santana B."/>
            <person name="Ovrebo C."/>
            <person name="Racz N."/>
            <person name="Riley R."/>
            <person name="Savchenko A."/>
            <person name="Shiryaev A."/>
            <person name="Soop K."/>
            <person name="Spirin V."/>
            <person name="Szebenyi C."/>
            <person name="Tomsovsky M."/>
            <person name="Tulloss R.E."/>
            <person name="Uehling J."/>
            <person name="Grigoriev I.V."/>
            <person name="Vagvolgyi C."/>
            <person name="Papp T."/>
            <person name="Martin F.M."/>
            <person name="Miettinen O."/>
            <person name="Hibbett D.S."/>
            <person name="Nagy L.G."/>
        </authorList>
    </citation>
    <scope>NUCLEOTIDE SEQUENCE [LARGE SCALE GENOMIC DNA]</scope>
    <source>
        <strain evidence="3 4">FP101781</strain>
    </source>
</reference>
<evidence type="ECO:0000313" key="4">
    <source>
        <dbReference type="Proteomes" id="UP000298030"/>
    </source>
</evidence>
<feature type="transmembrane region" description="Helical" evidence="2">
    <location>
        <begin position="80"/>
        <end position="103"/>
    </location>
</feature>
<keyword evidence="2" id="KW-0472">Membrane</keyword>
<feature type="transmembrane region" description="Helical" evidence="2">
    <location>
        <begin position="145"/>
        <end position="167"/>
    </location>
</feature>
<name>A0A4Y7SXR2_COPMI</name>
<feature type="compositionally biased region" description="Low complexity" evidence="1">
    <location>
        <begin position="1"/>
        <end position="22"/>
    </location>
</feature>
<feature type="non-terminal residue" evidence="3">
    <location>
        <position position="1"/>
    </location>
</feature>
<proteinExistence type="predicted"/>
<gene>
    <name evidence="3" type="ORF">FA13DRAFT_1599009</name>
</gene>
<comment type="caution">
    <text evidence="3">The sequence shown here is derived from an EMBL/GenBank/DDBJ whole genome shotgun (WGS) entry which is preliminary data.</text>
</comment>
<dbReference type="AlphaFoldDB" id="A0A4Y7SXR2"/>
<dbReference type="Proteomes" id="UP000298030">
    <property type="component" value="Unassembled WGS sequence"/>
</dbReference>
<keyword evidence="2" id="KW-1133">Transmembrane helix</keyword>
<organism evidence="3 4">
    <name type="scientific">Coprinellus micaceus</name>
    <name type="common">Glistening ink-cap mushroom</name>
    <name type="synonym">Coprinus micaceus</name>
    <dbReference type="NCBI Taxonomy" id="71717"/>
    <lineage>
        <taxon>Eukaryota</taxon>
        <taxon>Fungi</taxon>
        <taxon>Dikarya</taxon>
        <taxon>Basidiomycota</taxon>
        <taxon>Agaricomycotina</taxon>
        <taxon>Agaricomycetes</taxon>
        <taxon>Agaricomycetidae</taxon>
        <taxon>Agaricales</taxon>
        <taxon>Agaricineae</taxon>
        <taxon>Psathyrellaceae</taxon>
        <taxon>Coprinellus</taxon>
    </lineage>
</organism>
<dbReference type="EMBL" id="QPFP01000048">
    <property type="protein sequence ID" value="TEB26418.1"/>
    <property type="molecule type" value="Genomic_DNA"/>
</dbReference>
<evidence type="ECO:0000256" key="1">
    <source>
        <dbReference type="SAM" id="MobiDB-lite"/>
    </source>
</evidence>
<dbReference type="OrthoDB" id="3358294at2759"/>
<feature type="non-terminal residue" evidence="3">
    <location>
        <position position="170"/>
    </location>
</feature>
<accession>A0A4Y7SXR2</accession>
<sequence>TVLAARSPAMAPAAPRTASVAPQEPHRCDPLDKFFGYRLATHESRHDRSSVAQAEEALPAYVEKDYSLPAYTATYEPATLAMYLFKFGFLFFPFWIFGAFILLSPLREPPISEASPVWMPEKTEEERRQILEKMRTVEIKWAKRCLYALVALALLATVAGVAAWAFFVRR</sequence>
<protein>
    <recommendedName>
        <fullName evidence="5">Transmembrane protein</fullName>
    </recommendedName>
</protein>
<evidence type="ECO:0000256" key="2">
    <source>
        <dbReference type="SAM" id="Phobius"/>
    </source>
</evidence>
<evidence type="ECO:0008006" key="5">
    <source>
        <dbReference type="Google" id="ProtNLM"/>
    </source>
</evidence>